<accession>A0A6C0JHI5</accession>
<dbReference type="EMBL" id="MN740410">
    <property type="protein sequence ID" value="QHU05245.1"/>
    <property type="molecule type" value="Genomic_DNA"/>
</dbReference>
<reference evidence="1" key="1">
    <citation type="journal article" date="2020" name="Nature">
        <title>Giant virus diversity and host interactions through global metagenomics.</title>
        <authorList>
            <person name="Schulz F."/>
            <person name="Roux S."/>
            <person name="Paez-Espino D."/>
            <person name="Jungbluth S."/>
            <person name="Walsh D.A."/>
            <person name="Denef V.J."/>
            <person name="McMahon K.D."/>
            <person name="Konstantinidis K.T."/>
            <person name="Eloe-Fadrosh E.A."/>
            <person name="Kyrpides N.C."/>
            <person name="Woyke T."/>
        </authorList>
    </citation>
    <scope>NUCLEOTIDE SEQUENCE</scope>
    <source>
        <strain evidence="1">GVMAG-M-3300027734-16</strain>
    </source>
</reference>
<organism evidence="1">
    <name type="scientific">viral metagenome</name>
    <dbReference type="NCBI Taxonomy" id="1070528"/>
    <lineage>
        <taxon>unclassified sequences</taxon>
        <taxon>metagenomes</taxon>
        <taxon>organismal metagenomes</taxon>
    </lineage>
</organism>
<proteinExistence type="predicted"/>
<name>A0A6C0JHI5_9ZZZZ</name>
<dbReference type="AlphaFoldDB" id="A0A6C0JHI5"/>
<sequence>MKIMMLLNGHILTALYSEEPWMVHTKLMDLMFIGCMMMI</sequence>
<protein>
    <submittedName>
        <fullName evidence="1">Uncharacterized protein</fullName>
    </submittedName>
</protein>
<evidence type="ECO:0000313" key="1">
    <source>
        <dbReference type="EMBL" id="QHU05245.1"/>
    </source>
</evidence>